<keyword evidence="3" id="KW-1185">Reference proteome</keyword>
<evidence type="ECO:0000313" key="3">
    <source>
        <dbReference type="Proteomes" id="UP000241769"/>
    </source>
</evidence>
<dbReference type="InParanoid" id="A0A2P6MVS5"/>
<sequence>MNRISALAIAKHQIKDLAPIWVGFGASYLLFITLPLVFYREIKAQYNGKTNADAKAEINHEKGHH</sequence>
<gene>
    <name evidence="2" type="ORF">PROFUN_08799</name>
</gene>
<organism evidence="2 3">
    <name type="scientific">Planoprotostelium fungivorum</name>
    <dbReference type="NCBI Taxonomy" id="1890364"/>
    <lineage>
        <taxon>Eukaryota</taxon>
        <taxon>Amoebozoa</taxon>
        <taxon>Evosea</taxon>
        <taxon>Variosea</taxon>
        <taxon>Cavosteliida</taxon>
        <taxon>Cavosteliaceae</taxon>
        <taxon>Planoprotostelium</taxon>
    </lineage>
</organism>
<keyword evidence="1" id="KW-0472">Membrane</keyword>
<evidence type="ECO:0000313" key="2">
    <source>
        <dbReference type="EMBL" id="PRP75805.1"/>
    </source>
</evidence>
<name>A0A2P6MVS5_9EUKA</name>
<protein>
    <submittedName>
        <fullName evidence="2">Uncharacterized protein</fullName>
    </submittedName>
</protein>
<dbReference type="Proteomes" id="UP000241769">
    <property type="component" value="Unassembled WGS sequence"/>
</dbReference>
<dbReference type="AlphaFoldDB" id="A0A2P6MVS5"/>
<proteinExistence type="predicted"/>
<evidence type="ECO:0000256" key="1">
    <source>
        <dbReference type="SAM" id="Phobius"/>
    </source>
</evidence>
<feature type="transmembrane region" description="Helical" evidence="1">
    <location>
        <begin position="20"/>
        <end position="39"/>
    </location>
</feature>
<reference evidence="2 3" key="1">
    <citation type="journal article" date="2018" name="Genome Biol. Evol.">
        <title>Multiple Roots of Fruiting Body Formation in Amoebozoa.</title>
        <authorList>
            <person name="Hillmann F."/>
            <person name="Forbes G."/>
            <person name="Novohradska S."/>
            <person name="Ferling I."/>
            <person name="Riege K."/>
            <person name="Groth M."/>
            <person name="Westermann M."/>
            <person name="Marz M."/>
            <person name="Spaller T."/>
            <person name="Winckler T."/>
            <person name="Schaap P."/>
            <person name="Glockner G."/>
        </authorList>
    </citation>
    <scope>NUCLEOTIDE SEQUENCE [LARGE SCALE GENOMIC DNA]</scope>
    <source>
        <strain evidence="2 3">Jena</strain>
    </source>
</reference>
<keyword evidence="1" id="KW-1133">Transmembrane helix</keyword>
<comment type="caution">
    <text evidence="2">The sequence shown here is derived from an EMBL/GenBank/DDBJ whole genome shotgun (WGS) entry which is preliminary data.</text>
</comment>
<dbReference type="EMBL" id="MDYQ01000362">
    <property type="protein sequence ID" value="PRP75805.1"/>
    <property type="molecule type" value="Genomic_DNA"/>
</dbReference>
<accession>A0A2P6MVS5</accession>
<keyword evidence="1" id="KW-0812">Transmembrane</keyword>